<evidence type="ECO:0000256" key="1">
    <source>
        <dbReference type="SAM" id="Coils"/>
    </source>
</evidence>
<keyword evidence="4" id="KW-1185">Reference proteome</keyword>
<organism evidence="3 4">
    <name type="scientific">Sphaerotilus microaerophilus</name>
    <dbReference type="NCBI Taxonomy" id="2914710"/>
    <lineage>
        <taxon>Bacteria</taxon>
        <taxon>Pseudomonadati</taxon>
        <taxon>Pseudomonadota</taxon>
        <taxon>Betaproteobacteria</taxon>
        <taxon>Burkholderiales</taxon>
        <taxon>Sphaerotilaceae</taxon>
        <taxon>Sphaerotilus</taxon>
    </lineage>
</organism>
<feature type="coiled-coil region" evidence="1">
    <location>
        <begin position="53"/>
        <end position="80"/>
    </location>
</feature>
<keyword evidence="2" id="KW-0472">Membrane</keyword>
<evidence type="ECO:0000313" key="4">
    <source>
        <dbReference type="Proteomes" id="UP001057498"/>
    </source>
</evidence>
<keyword evidence="2" id="KW-0812">Transmembrane</keyword>
<dbReference type="EMBL" id="AP025730">
    <property type="protein sequence ID" value="BDI05413.1"/>
    <property type="molecule type" value="Genomic_DNA"/>
</dbReference>
<dbReference type="Proteomes" id="UP001057498">
    <property type="component" value="Chromosome"/>
</dbReference>
<name>A0ABM7YLU0_9BURK</name>
<evidence type="ECO:0000313" key="3">
    <source>
        <dbReference type="EMBL" id="BDI05413.1"/>
    </source>
</evidence>
<proteinExistence type="predicted"/>
<keyword evidence="2" id="KW-1133">Transmembrane helix</keyword>
<accession>A0ABM7YLU0</accession>
<keyword evidence="1" id="KW-0175">Coiled coil</keyword>
<reference evidence="3" key="1">
    <citation type="submission" date="2022-04" db="EMBL/GenBank/DDBJ databases">
        <title>Whole genome sequence of Sphaerotilus sp. FB-5.</title>
        <authorList>
            <person name="Takeda M."/>
            <person name="Narihara S."/>
            <person name="Akimoto M."/>
            <person name="Akimoto R."/>
            <person name="Nishiyashiki S."/>
            <person name="Murakami T."/>
        </authorList>
    </citation>
    <scope>NUCLEOTIDE SEQUENCE</scope>
    <source>
        <strain evidence="3">FB-5</strain>
    </source>
</reference>
<feature type="transmembrane region" description="Helical" evidence="2">
    <location>
        <begin position="6"/>
        <end position="28"/>
    </location>
</feature>
<dbReference type="RefSeq" id="WP_251973449.1">
    <property type="nucleotide sequence ID" value="NZ_AP025730.1"/>
</dbReference>
<gene>
    <name evidence="3" type="ORF">CATMQ487_23830</name>
</gene>
<protein>
    <submittedName>
        <fullName evidence="3">Uncharacterized protein</fullName>
    </submittedName>
</protein>
<evidence type="ECO:0000256" key="2">
    <source>
        <dbReference type="SAM" id="Phobius"/>
    </source>
</evidence>
<sequence length="181" mass="19928">MFLLAQLWIYLLAAFGLGIVAGLAVGLWRWARHAERSMQEAEFRHTEQMYSVSAEHEETIAALEAARLEANRALEAQEADTDGLRARIEERDKQIKDLSAMLVRVNHDLAKAEGARRKLVEDGKGDRDEVEALRKQVVASRAELAQALGASEREILTLREQLLAERTARGGAASGPEAAAA</sequence>